<dbReference type="EMBL" id="JBHSQE010000002">
    <property type="protein sequence ID" value="MFC6146007.1"/>
    <property type="molecule type" value="Genomic_DNA"/>
</dbReference>
<keyword evidence="3" id="KW-1185">Reference proteome</keyword>
<accession>A0ABW1QAZ6</accession>
<proteinExistence type="predicted"/>
<sequence>MNVGRDYIVEYQVGEFQHGSLVLRFATDPSENQLRDALQDHGLSARSLQQVRARPLTGGRAPLPSPPAARAPQKASRRSAGWLLIPLLCGLFGVGMVRAEIATELGRGAAAEATTQSWEYCTDRLDSYRGVEGGILDGQFAQWPTAFALTPANAAFMVACLSD</sequence>
<dbReference type="Proteomes" id="UP001596244">
    <property type="component" value="Unassembled WGS sequence"/>
</dbReference>
<name>A0ABW1QAZ6_9CORY</name>
<dbReference type="RefSeq" id="WP_377000194.1">
    <property type="nucleotide sequence ID" value="NZ_JBHSQE010000002.1"/>
</dbReference>
<evidence type="ECO:0000313" key="2">
    <source>
        <dbReference type="EMBL" id="MFC6146007.1"/>
    </source>
</evidence>
<feature type="transmembrane region" description="Helical" evidence="1">
    <location>
        <begin position="80"/>
        <end position="97"/>
    </location>
</feature>
<keyword evidence="1" id="KW-0812">Transmembrane</keyword>
<comment type="caution">
    <text evidence="2">The sequence shown here is derived from an EMBL/GenBank/DDBJ whole genome shotgun (WGS) entry which is preliminary data.</text>
</comment>
<keyword evidence="1" id="KW-0472">Membrane</keyword>
<keyword evidence="1" id="KW-1133">Transmembrane helix</keyword>
<protein>
    <submittedName>
        <fullName evidence="2">Uncharacterized protein</fullName>
    </submittedName>
</protein>
<reference evidence="3" key="1">
    <citation type="journal article" date="2019" name="Int. J. Syst. Evol. Microbiol.">
        <title>The Global Catalogue of Microorganisms (GCM) 10K type strain sequencing project: providing services to taxonomists for standard genome sequencing and annotation.</title>
        <authorList>
            <consortium name="The Broad Institute Genomics Platform"/>
            <consortium name="The Broad Institute Genome Sequencing Center for Infectious Disease"/>
            <person name="Wu L."/>
            <person name="Ma J."/>
        </authorList>
    </citation>
    <scope>NUCLEOTIDE SEQUENCE [LARGE SCALE GENOMIC DNA]</scope>
    <source>
        <strain evidence="3">CCUG 51943</strain>
    </source>
</reference>
<organism evidence="2 3">
    <name type="scientific">Corynebacterium nasicanis</name>
    <dbReference type="NCBI Taxonomy" id="1448267"/>
    <lineage>
        <taxon>Bacteria</taxon>
        <taxon>Bacillati</taxon>
        <taxon>Actinomycetota</taxon>
        <taxon>Actinomycetes</taxon>
        <taxon>Mycobacteriales</taxon>
        <taxon>Corynebacteriaceae</taxon>
        <taxon>Corynebacterium</taxon>
    </lineage>
</organism>
<evidence type="ECO:0000313" key="3">
    <source>
        <dbReference type="Proteomes" id="UP001596244"/>
    </source>
</evidence>
<gene>
    <name evidence="2" type="ORF">ACFPUZ_04200</name>
</gene>
<evidence type="ECO:0000256" key="1">
    <source>
        <dbReference type="SAM" id="Phobius"/>
    </source>
</evidence>